<gene>
    <name evidence="6" type="ORF">EDD58_101202</name>
</gene>
<evidence type="ECO:0000256" key="3">
    <source>
        <dbReference type="ARBA" id="ARBA00022741"/>
    </source>
</evidence>
<dbReference type="PANTHER" id="PTHR42798:SF7">
    <property type="entry name" value="ALPHA-D-RIBOSE 1-METHYLPHOSPHONATE 5-TRIPHOSPHATE SYNTHASE SUBUNIT PHNL"/>
    <property type="match status" value="1"/>
</dbReference>
<dbReference type="PANTHER" id="PTHR42798">
    <property type="entry name" value="LIPOPROTEIN-RELEASING SYSTEM ATP-BINDING PROTEIN LOLD"/>
    <property type="match status" value="1"/>
</dbReference>
<dbReference type="CDD" id="cd03255">
    <property type="entry name" value="ABC_MJ0796_LolCDE_FtsE"/>
    <property type="match status" value="1"/>
</dbReference>
<dbReference type="EMBL" id="SMAG01000001">
    <property type="protein sequence ID" value="TCS96567.1"/>
    <property type="molecule type" value="Genomic_DNA"/>
</dbReference>
<keyword evidence="3" id="KW-0547">Nucleotide-binding</keyword>
<proteinExistence type="inferred from homology"/>
<dbReference type="GO" id="GO:0005524">
    <property type="term" value="F:ATP binding"/>
    <property type="evidence" value="ECO:0007669"/>
    <property type="project" value="UniProtKB-KW"/>
</dbReference>
<dbReference type="InterPro" id="IPR017911">
    <property type="entry name" value="MacB-like_ATP-bd"/>
</dbReference>
<protein>
    <submittedName>
        <fullName evidence="6">Putative ABC transport system ATP-binding protein/putative ABC transport system ATP-binding protein</fullName>
    </submittedName>
</protein>
<sequence>MNVLEVKDVTKVYGHAQRGVVHQALDHVSLTVERGEFVGLMGPSGSGKTTLLQLMGTIDPPTSGEIIIEGQEVSKMNRDLLASFRRKTLGFIFQDFQLLDALSLKENILLPLVLEKRPLSEMEDRLQTLAQQLDILKFLDHRPFEVSGGQKQRAAAARALVHQPALILADEPTGNLDSKSSRSLMESLVRLNQTERATILMVTHDPITASYCDRVLFIKDGRIYNEVRRGEERQVFIQQLMNVMTALGGSQYDISLNRP</sequence>
<organism evidence="6 7">
    <name type="scientific">Hazenella coriacea</name>
    <dbReference type="NCBI Taxonomy" id="1179467"/>
    <lineage>
        <taxon>Bacteria</taxon>
        <taxon>Bacillati</taxon>
        <taxon>Bacillota</taxon>
        <taxon>Bacilli</taxon>
        <taxon>Bacillales</taxon>
        <taxon>Thermoactinomycetaceae</taxon>
        <taxon>Hazenella</taxon>
    </lineage>
</organism>
<dbReference type="GO" id="GO:0022857">
    <property type="term" value="F:transmembrane transporter activity"/>
    <property type="evidence" value="ECO:0007669"/>
    <property type="project" value="UniProtKB-ARBA"/>
</dbReference>
<keyword evidence="7" id="KW-1185">Reference proteome</keyword>
<dbReference type="Gene3D" id="3.40.50.300">
    <property type="entry name" value="P-loop containing nucleotide triphosphate hydrolases"/>
    <property type="match status" value="1"/>
</dbReference>
<dbReference type="FunFam" id="3.40.50.300:FF:000032">
    <property type="entry name" value="Export ABC transporter ATP-binding protein"/>
    <property type="match status" value="1"/>
</dbReference>
<evidence type="ECO:0000259" key="5">
    <source>
        <dbReference type="PROSITE" id="PS50893"/>
    </source>
</evidence>
<dbReference type="SMART" id="SM00382">
    <property type="entry name" value="AAA"/>
    <property type="match status" value="1"/>
</dbReference>
<dbReference type="AlphaFoldDB" id="A0A4V2UVP7"/>
<dbReference type="OrthoDB" id="9791546at2"/>
<name>A0A4V2UVP7_9BACL</name>
<evidence type="ECO:0000313" key="7">
    <source>
        <dbReference type="Proteomes" id="UP000294937"/>
    </source>
</evidence>
<comment type="caution">
    <text evidence="6">The sequence shown here is derived from an EMBL/GenBank/DDBJ whole genome shotgun (WGS) entry which is preliminary data.</text>
</comment>
<evidence type="ECO:0000256" key="1">
    <source>
        <dbReference type="ARBA" id="ARBA00005417"/>
    </source>
</evidence>
<dbReference type="GO" id="GO:0016887">
    <property type="term" value="F:ATP hydrolysis activity"/>
    <property type="evidence" value="ECO:0007669"/>
    <property type="project" value="InterPro"/>
</dbReference>
<feature type="domain" description="ABC transporter" evidence="5">
    <location>
        <begin position="4"/>
        <end position="245"/>
    </location>
</feature>
<keyword evidence="2" id="KW-0813">Transport</keyword>
<dbReference type="GO" id="GO:0098796">
    <property type="term" value="C:membrane protein complex"/>
    <property type="evidence" value="ECO:0007669"/>
    <property type="project" value="UniProtKB-ARBA"/>
</dbReference>
<accession>A0A4V2UVP7</accession>
<dbReference type="InterPro" id="IPR027417">
    <property type="entry name" value="P-loop_NTPase"/>
</dbReference>
<evidence type="ECO:0000313" key="6">
    <source>
        <dbReference type="EMBL" id="TCS96567.1"/>
    </source>
</evidence>
<keyword evidence="4 6" id="KW-0067">ATP-binding</keyword>
<dbReference type="SUPFAM" id="SSF52540">
    <property type="entry name" value="P-loop containing nucleoside triphosphate hydrolases"/>
    <property type="match status" value="1"/>
</dbReference>
<comment type="similarity">
    <text evidence="1">Belongs to the ABC transporter superfamily.</text>
</comment>
<dbReference type="InterPro" id="IPR003593">
    <property type="entry name" value="AAA+_ATPase"/>
</dbReference>
<evidence type="ECO:0000256" key="2">
    <source>
        <dbReference type="ARBA" id="ARBA00022448"/>
    </source>
</evidence>
<dbReference type="Pfam" id="PF00005">
    <property type="entry name" value="ABC_tran"/>
    <property type="match status" value="1"/>
</dbReference>
<evidence type="ECO:0000256" key="4">
    <source>
        <dbReference type="ARBA" id="ARBA00022840"/>
    </source>
</evidence>
<dbReference type="Proteomes" id="UP000294937">
    <property type="component" value="Unassembled WGS sequence"/>
</dbReference>
<dbReference type="InterPro" id="IPR003439">
    <property type="entry name" value="ABC_transporter-like_ATP-bd"/>
</dbReference>
<dbReference type="RefSeq" id="WP_131922969.1">
    <property type="nucleotide sequence ID" value="NZ_SMAG01000001.1"/>
</dbReference>
<dbReference type="PROSITE" id="PS50893">
    <property type="entry name" value="ABC_TRANSPORTER_2"/>
    <property type="match status" value="1"/>
</dbReference>
<reference evidence="6 7" key="1">
    <citation type="submission" date="2019-03" db="EMBL/GenBank/DDBJ databases">
        <title>Genomic Encyclopedia of Type Strains, Phase IV (KMG-IV): sequencing the most valuable type-strain genomes for metagenomic binning, comparative biology and taxonomic classification.</title>
        <authorList>
            <person name="Goeker M."/>
        </authorList>
    </citation>
    <scope>NUCLEOTIDE SEQUENCE [LARGE SCALE GENOMIC DNA]</scope>
    <source>
        <strain evidence="6 7">DSM 45707</strain>
    </source>
</reference>